<reference evidence="2" key="1">
    <citation type="journal article" date="2014" name="Int. J. Syst. Evol. Microbiol.">
        <title>Complete genome sequence of Corynebacterium casei LMG S-19264T (=DSM 44701T), isolated from a smear-ripened cheese.</title>
        <authorList>
            <consortium name="US DOE Joint Genome Institute (JGI-PGF)"/>
            <person name="Walter F."/>
            <person name="Albersmeier A."/>
            <person name="Kalinowski J."/>
            <person name="Ruckert C."/>
        </authorList>
    </citation>
    <scope>NUCLEOTIDE SEQUENCE</scope>
    <source>
        <strain evidence="2">CGMCC 1.15085</strain>
    </source>
</reference>
<dbReference type="EMBL" id="BMHI01000001">
    <property type="protein sequence ID" value="GGB21577.1"/>
    <property type="molecule type" value="Genomic_DNA"/>
</dbReference>
<name>A0A916WQZ6_9MICO</name>
<keyword evidence="3" id="KW-1185">Reference proteome</keyword>
<evidence type="ECO:0000313" key="2">
    <source>
        <dbReference type="EMBL" id="GGB21577.1"/>
    </source>
</evidence>
<organism evidence="2 3">
    <name type="scientific">Flexivirga endophytica</name>
    <dbReference type="NCBI Taxonomy" id="1849103"/>
    <lineage>
        <taxon>Bacteria</taxon>
        <taxon>Bacillati</taxon>
        <taxon>Actinomycetota</taxon>
        <taxon>Actinomycetes</taxon>
        <taxon>Micrococcales</taxon>
        <taxon>Dermacoccaceae</taxon>
        <taxon>Flexivirga</taxon>
    </lineage>
</organism>
<accession>A0A916WQZ6</accession>
<feature type="region of interest" description="Disordered" evidence="1">
    <location>
        <begin position="59"/>
        <end position="104"/>
    </location>
</feature>
<dbReference type="Proteomes" id="UP000636793">
    <property type="component" value="Unassembled WGS sequence"/>
</dbReference>
<gene>
    <name evidence="2" type="ORF">GCM10011492_09370</name>
</gene>
<evidence type="ECO:0000256" key="1">
    <source>
        <dbReference type="SAM" id="MobiDB-lite"/>
    </source>
</evidence>
<proteinExistence type="predicted"/>
<protein>
    <submittedName>
        <fullName evidence="2">Uncharacterized protein</fullName>
    </submittedName>
</protein>
<reference evidence="2" key="2">
    <citation type="submission" date="2020-09" db="EMBL/GenBank/DDBJ databases">
        <authorList>
            <person name="Sun Q."/>
            <person name="Zhou Y."/>
        </authorList>
    </citation>
    <scope>NUCLEOTIDE SEQUENCE</scope>
    <source>
        <strain evidence="2">CGMCC 1.15085</strain>
    </source>
</reference>
<evidence type="ECO:0000313" key="3">
    <source>
        <dbReference type="Proteomes" id="UP000636793"/>
    </source>
</evidence>
<comment type="caution">
    <text evidence="2">The sequence shown here is derived from an EMBL/GenBank/DDBJ whole genome shotgun (WGS) entry which is preliminary data.</text>
</comment>
<sequence length="137" mass="15058">MLGDGGQVEVWIRSTWPVSSEVRRAVEMLDEYDAQLLRLPEQIDASSVCRRALVMRPKDPPVASGRRQFGGVQPGFRLERGVPNVPGCRSRTRSSPHQPIDEIHNGCPGLRVRKSGHSDLDIAHTSGARPGWGADIV</sequence>
<dbReference type="AlphaFoldDB" id="A0A916WQZ6"/>